<keyword evidence="1" id="KW-1133">Transmembrane helix</keyword>
<feature type="transmembrane region" description="Helical" evidence="1">
    <location>
        <begin position="500"/>
        <end position="519"/>
    </location>
</feature>
<organism evidence="3 4">
    <name type="scientific">Symbiodinium microadriaticum</name>
    <name type="common">Dinoflagellate</name>
    <name type="synonym">Zooxanthella microadriatica</name>
    <dbReference type="NCBI Taxonomy" id="2951"/>
    <lineage>
        <taxon>Eukaryota</taxon>
        <taxon>Sar</taxon>
        <taxon>Alveolata</taxon>
        <taxon>Dinophyceae</taxon>
        <taxon>Suessiales</taxon>
        <taxon>Symbiodiniaceae</taxon>
        <taxon>Symbiodinium</taxon>
    </lineage>
</organism>
<keyword evidence="2" id="KW-0732">Signal</keyword>
<gene>
    <name evidence="3" type="ORF">AK812_SmicGene8685</name>
</gene>
<keyword evidence="4" id="KW-1185">Reference proteome</keyword>
<feature type="transmembrane region" description="Helical" evidence="1">
    <location>
        <begin position="390"/>
        <end position="416"/>
    </location>
</feature>
<name>A0A1Q9EK77_SYMMI</name>
<feature type="transmembrane region" description="Helical" evidence="1">
    <location>
        <begin position="137"/>
        <end position="156"/>
    </location>
</feature>
<comment type="caution">
    <text evidence="3">The sequence shown here is derived from an EMBL/GenBank/DDBJ whole genome shotgun (WGS) entry which is preliminary data.</text>
</comment>
<evidence type="ECO:0000256" key="2">
    <source>
        <dbReference type="SAM" id="SignalP"/>
    </source>
</evidence>
<dbReference type="InterPro" id="IPR035897">
    <property type="entry name" value="Toll_tir_struct_dom_sf"/>
</dbReference>
<dbReference type="Proteomes" id="UP000186817">
    <property type="component" value="Unassembled WGS sequence"/>
</dbReference>
<feature type="transmembrane region" description="Helical" evidence="1">
    <location>
        <begin position="277"/>
        <end position="299"/>
    </location>
</feature>
<dbReference type="EMBL" id="LSRX01000130">
    <property type="protein sequence ID" value="OLQ07854.1"/>
    <property type="molecule type" value="Genomic_DNA"/>
</dbReference>
<dbReference type="SUPFAM" id="SSF52200">
    <property type="entry name" value="Toll/Interleukin receptor TIR domain"/>
    <property type="match status" value="1"/>
</dbReference>
<feature type="transmembrane region" description="Helical" evidence="1">
    <location>
        <begin position="232"/>
        <end position="257"/>
    </location>
</feature>
<dbReference type="OrthoDB" id="439367at2759"/>
<evidence type="ECO:0000313" key="3">
    <source>
        <dbReference type="EMBL" id="OLQ07854.1"/>
    </source>
</evidence>
<protein>
    <submittedName>
        <fullName evidence="3">Uncharacterized protein</fullName>
    </submittedName>
</protein>
<sequence>MFIPAFASSVGYTLLWLYTGLQQVCADMAATPQGTRELQTELDPELLRGVPLPVCLSGWAKHFVPLDPGMFNVDHGDYALSRATDSYDEFLSHDWATPRLLKLVSMLIIYNSSAAAGFCLLASVLCGVLQASGVLPVEWWTLLLLHASFWIVLLFWQRLRGIFLKPATIFLDRLCIAQHDEELKQKGILGLAGFLDRSRQLTILWSHRYFSRIWCTYEVATFLRDTKNQKPILVMPVKIALILFLFGLSEHVIMYWYVQASSIMARDVPDIDLGNLWTLFLTFAPILALTVPGVFYIALGVMQELQELPQQLANFSVQSAQCFCCSNDHKHPQTGEAIPCDRELIFGMLKRWYGNPHGKADEHLQLFDRQVKEGLAPTVMRSLGRGWLPLRYILAMVCVSAVPSLSRTIAVLAVGPPQALAGYSSLVWRLRVCMDYGMACVLTFSWVQVGLYVLHYAGSRVKQQNRWFYAVVLWVPACLPLSVEWFSFQLSMIHTADDSLIPLIPFLTWTGLHILLLRFSDGPAGHVQFAGAVPDKPEPLFQEATLEVVVDEQSTSDSISVFST</sequence>
<feature type="transmembrane region" description="Helical" evidence="1">
    <location>
        <begin position="467"/>
        <end position="488"/>
    </location>
</feature>
<proteinExistence type="predicted"/>
<feature type="chain" id="PRO_5013226232" evidence="2">
    <location>
        <begin position="27"/>
        <end position="564"/>
    </location>
</feature>
<accession>A0A1Q9EK77</accession>
<feature type="signal peptide" evidence="2">
    <location>
        <begin position="1"/>
        <end position="26"/>
    </location>
</feature>
<reference evidence="3 4" key="1">
    <citation type="submission" date="2016-02" db="EMBL/GenBank/DDBJ databases">
        <title>Genome analysis of coral dinoflagellate symbionts highlights evolutionary adaptations to a symbiotic lifestyle.</title>
        <authorList>
            <person name="Aranda M."/>
            <person name="Li Y."/>
            <person name="Liew Y.J."/>
            <person name="Baumgarten S."/>
            <person name="Simakov O."/>
            <person name="Wilson M."/>
            <person name="Piel J."/>
            <person name="Ashoor H."/>
            <person name="Bougouffa S."/>
            <person name="Bajic V.B."/>
            <person name="Ryu T."/>
            <person name="Ravasi T."/>
            <person name="Bayer T."/>
            <person name="Micklem G."/>
            <person name="Kim H."/>
            <person name="Bhak J."/>
            <person name="Lajeunesse T.C."/>
            <person name="Voolstra C.R."/>
        </authorList>
    </citation>
    <scope>NUCLEOTIDE SEQUENCE [LARGE SCALE GENOMIC DNA]</scope>
    <source>
        <strain evidence="3 4">CCMP2467</strain>
    </source>
</reference>
<feature type="transmembrane region" description="Helical" evidence="1">
    <location>
        <begin position="436"/>
        <end position="455"/>
    </location>
</feature>
<evidence type="ECO:0000313" key="4">
    <source>
        <dbReference type="Proteomes" id="UP000186817"/>
    </source>
</evidence>
<keyword evidence="1" id="KW-0812">Transmembrane</keyword>
<feature type="transmembrane region" description="Helical" evidence="1">
    <location>
        <begin position="108"/>
        <end position="131"/>
    </location>
</feature>
<keyword evidence="1" id="KW-0472">Membrane</keyword>
<dbReference type="AlphaFoldDB" id="A0A1Q9EK77"/>
<evidence type="ECO:0000256" key="1">
    <source>
        <dbReference type="SAM" id="Phobius"/>
    </source>
</evidence>